<keyword evidence="10" id="KW-0472">Membrane</keyword>
<comment type="pathway">
    <text evidence="2">Secondary metabolite biosynthesis.</text>
</comment>
<sequence>MDGGSTLSTILLPLAGTLLTIYVLKRLISWWKPLNSLPYPPGPKPIPIVGNLFDFPKKDPAMHYDGWRKKYDSDILHASAFGNHVMILSSLEDAEELFERQASNYSDRKYIPMVELMGFHTNMALIPHGPLWRKHRRIAQQNFRLDMMHAHEPIQARRVHLMLKGLLDDPDNAFTHHKVLSLSIPLEFMYGYDVKSLDDPYIVEAQKSVELSVNYLNPDSTLVNFFPILGKIPGWFPGATAQRAAATIRNILHKLETEPMLMVQDAVDKGVAIPSVLSEFVEAKRGSPEFDEEAEIVSQVALTIYGGASDTIISALGSLFYVLATRPDIQKKGQEEIDRVIGTERLPDFSDRASLPYTDALYRELLRFYPPTPMGFPHCAKEDDTYKGYLIPKGTILFANIWSIVRDEKMYPDPHEFKPERFIDEHGELKTDHRVLTYGFGRRICIGRHTASSTLWMTIASLLACFNIRKAKNAQGEDIEISDEFIYYSISTHIKPFKCSITPRSQAVQRLVEEAVLAEKLKQPEGKRA</sequence>
<dbReference type="InterPro" id="IPR036396">
    <property type="entry name" value="Cyt_P450_sf"/>
</dbReference>
<comment type="caution">
    <text evidence="11">The sequence shown here is derived from an EMBL/GenBank/DDBJ whole genome shotgun (WGS) entry which is preliminary data.</text>
</comment>
<proteinExistence type="inferred from homology"/>
<dbReference type="PANTHER" id="PTHR46300">
    <property type="entry name" value="P450, PUTATIVE (EUROFUNG)-RELATED-RELATED"/>
    <property type="match status" value="1"/>
</dbReference>
<dbReference type="GO" id="GO:0004497">
    <property type="term" value="F:monooxygenase activity"/>
    <property type="evidence" value="ECO:0007669"/>
    <property type="project" value="UniProtKB-KW"/>
</dbReference>
<dbReference type="Proteomes" id="UP000807469">
    <property type="component" value="Unassembled WGS sequence"/>
</dbReference>
<feature type="binding site" description="axial binding residue" evidence="9">
    <location>
        <position position="445"/>
    </location>
    <ligand>
        <name>heme</name>
        <dbReference type="ChEBI" id="CHEBI:30413"/>
    </ligand>
    <ligandPart>
        <name>Fe</name>
        <dbReference type="ChEBI" id="CHEBI:18248"/>
    </ligandPart>
</feature>
<dbReference type="Gene3D" id="1.10.630.10">
    <property type="entry name" value="Cytochrome P450"/>
    <property type="match status" value="1"/>
</dbReference>
<reference evidence="11" key="1">
    <citation type="submission" date="2020-11" db="EMBL/GenBank/DDBJ databases">
        <authorList>
            <consortium name="DOE Joint Genome Institute"/>
            <person name="Ahrendt S."/>
            <person name="Riley R."/>
            <person name="Andreopoulos W."/>
            <person name="Labutti K."/>
            <person name="Pangilinan J."/>
            <person name="Ruiz-Duenas F.J."/>
            <person name="Barrasa J.M."/>
            <person name="Sanchez-Garcia M."/>
            <person name="Camarero S."/>
            <person name="Miyauchi S."/>
            <person name="Serrano A."/>
            <person name="Linde D."/>
            <person name="Babiker R."/>
            <person name="Drula E."/>
            <person name="Ayuso-Fernandez I."/>
            <person name="Pacheco R."/>
            <person name="Padilla G."/>
            <person name="Ferreira P."/>
            <person name="Barriuso J."/>
            <person name="Kellner H."/>
            <person name="Castanera R."/>
            <person name="Alfaro M."/>
            <person name="Ramirez L."/>
            <person name="Pisabarro A.G."/>
            <person name="Kuo A."/>
            <person name="Tritt A."/>
            <person name="Lipzen A."/>
            <person name="He G."/>
            <person name="Yan M."/>
            <person name="Ng V."/>
            <person name="Cullen D."/>
            <person name="Martin F."/>
            <person name="Rosso M.-N."/>
            <person name="Henrissat B."/>
            <person name="Hibbett D."/>
            <person name="Martinez A.T."/>
            <person name="Grigoriev I.V."/>
        </authorList>
    </citation>
    <scope>NUCLEOTIDE SEQUENCE</scope>
    <source>
        <strain evidence="11">CIRM-BRFM 674</strain>
    </source>
</reference>
<organism evidence="11 12">
    <name type="scientific">Pholiota conissans</name>
    <dbReference type="NCBI Taxonomy" id="109636"/>
    <lineage>
        <taxon>Eukaryota</taxon>
        <taxon>Fungi</taxon>
        <taxon>Dikarya</taxon>
        <taxon>Basidiomycota</taxon>
        <taxon>Agaricomycotina</taxon>
        <taxon>Agaricomycetes</taxon>
        <taxon>Agaricomycetidae</taxon>
        <taxon>Agaricales</taxon>
        <taxon>Agaricineae</taxon>
        <taxon>Strophariaceae</taxon>
        <taxon>Pholiota</taxon>
    </lineage>
</organism>
<evidence type="ECO:0000256" key="3">
    <source>
        <dbReference type="ARBA" id="ARBA00010617"/>
    </source>
</evidence>
<dbReference type="EMBL" id="MU155271">
    <property type="protein sequence ID" value="KAF9477126.1"/>
    <property type="molecule type" value="Genomic_DNA"/>
</dbReference>
<dbReference type="InterPro" id="IPR050364">
    <property type="entry name" value="Cytochrome_P450_fung"/>
</dbReference>
<evidence type="ECO:0000256" key="2">
    <source>
        <dbReference type="ARBA" id="ARBA00005179"/>
    </source>
</evidence>
<comment type="cofactor">
    <cofactor evidence="1 9">
        <name>heme</name>
        <dbReference type="ChEBI" id="CHEBI:30413"/>
    </cofactor>
</comment>
<accession>A0A9P6CRK5</accession>
<keyword evidence="12" id="KW-1185">Reference proteome</keyword>
<evidence type="ECO:0000256" key="9">
    <source>
        <dbReference type="PIRSR" id="PIRSR602401-1"/>
    </source>
</evidence>
<dbReference type="GO" id="GO:0016705">
    <property type="term" value="F:oxidoreductase activity, acting on paired donors, with incorporation or reduction of molecular oxygen"/>
    <property type="evidence" value="ECO:0007669"/>
    <property type="project" value="InterPro"/>
</dbReference>
<keyword evidence="8" id="KW-0503">Monooxygenase</keyword>
<gene>
    <name evidence="11" type="ORF">BDN70DRAFT_838276</name>
</gene>
<keyword evidence="6" id="KW-0560">Oxidoreductase</keyword>
<name>A0A9P6CRK5_9AGAR</name>
<evidence type="ECO:0000313" key="11">
    <source>
        <dbReference type="EMBL" id="KAF9477126.1"/>
    </source>
</evidence>
<dbReference type="SUPFAM" id="SSF48264">
    <property type="entry name" value="Cytochrome P450"/>
    <property type="match status" value="1"/>
</dbReference>
<dbReference type="PRINTS" id="PR00463">
    <property type="entry name" value="EP450I"/>
</dbReference>
<dbReference type="OrthoDB" id="3934656at2759"/>
<protein>
    <submittedName>
        <fullName evidence="11">Cytochrome P450</fullName>
    </submittedName>
</protein>
<dbReference type="PANTHER" id="PTHR46300:SF7">
    <property type="entry name" value="P450, PUTATIVE (EUROFUNG)-RELATED"/>
    <property type="match status" value="1"/>
</dbReference>
<dbReference type="InterPro" id="IPR001128">
    <property type="entry name" value="Cyt_P450"/>
</dbReference>
<keyword evidence="10" id="KW-1133">Transmembrane helix</keyword>
<dbReference type="CDD" id="cd11065">
    <property type="entry name" value="CYP64-like"/>
    <property type="match status" value="1"/>
</dbReference>
<evidence type="ECO:0000313" key="12">
    <source>
        <dbReference type="Proteomes" id="UP000807469"/>
    </source>
</evidence>
<evidence type="ECO:0000256" key="10">
    <source>
        <dbReference type="SAM" id="Phobius"/>
    </source>
</evidence>
<dbReference type="InterPro" id="IPR002401">
    <property type="entry name" value="Cyt_P450_E_grp-I"/>
</dbReference>
<evidence type="ECO:0000256" key="5">
    <source>
        <dbReference type="ARBA" id="ARBA00022723"/>
    </source>
</evidence>
<evidence type="ECO:0000256" key="8">
    <source>
        <dbReference type="ARBA" id="ARBA00023033"/>
    </source>
</evidence>
<dbReference type="AlphaFoldDB" id="A0A9P6CRK5"/>
<feature type="transmembrane region" description="Helical" evidence="10">
    <location>
        <begin position="6"/>
        <end position="24"/>
    </location>
</feature>
<keyword evidence="10" id="KW-0812">Transmembrane</keyword>
<evidence type="ECO:0000256" key="1">
    <source>
        <dbReference type="ARBA" id="ARBA00001971"/>
    </source>
</evidence>
<keyword evidence="4 9" id="KW-0349">Heme</keyword>
<keyword evidence="5 9" id="KW-0479">Metal-binding</keyword>
<comment type="similarity">
    <text evidence="3">Belongs to the cytochrome P450 family.</text>
</comment>
<keyword evidence="7 9" id="KW-0408">Iron</keyword>
<dbReference type="Pfam" id="PF00067">
    <property type="entry name" value="p450"/>
    <property type="match status" value="1"/>
</dbReference>
<dbReference type="GO" id="GO:0020037">
    <property type="term" value="F:heme binding"/>
    <property type="evidence" value="ECO:0007669"/>
    <property type="project" value="InterPro"/>
</dbReference>
<evidence type="ECO:0000256" key="6">
    <source>
        <dbReference type="ARBA" id="ARBA00023002"/>
    </source>
</evidence>
<evidence type="ECO:0000256" key="4">
    <source>
        <dbReference type="ARBA" id="ARBA00022617"/>
    </source>
</evidence>
<evidence type="ECO:0000256" key="7">
    <source>
        <dbReference type="ARBA" id="ARBA00023004"/>
    </source>
</evidence>
<dbReference type="GO" id="GO:0005506">
    <property type="term" value="F:iron ion binding"/>
    <property type="evidence" value="ECO:0007669"/>
    <property type="project" value="InterPro"/>
</dbReference>